<dbReference type="InterPro" id="IPR015421">
    <property type="entry name" value="PyrdxlP-dep_Trfase_major"/>
</dbReference>
<keyword evidence="5" id="KW-1185">Reference proteome</keyword>
<keyword evidence="2" id="KW-0808">Transferase</keyword>
<dbReference type="RefSeq" id="XP_060407797.1">
    <property type="nucleotide sequence ID" value="XM_060562029.1"/>
</dbReference>
<evidence type="ECO:0000256" key="2">
    <source>
        <dbReference type="ARBA" id="ARBA00022679"/>
    </source>
</evidence>
<dbReference type="PANTHER" id="PTHR13693">
    <property type="entry name" value="CLASS II AMINOTRANSFERASE/8-AMINO-7-OXONONANOATE SYNTHASE"/>
    <property type="match status" value="1"/>
</dbReference>
<organism evidence="4 5">
    <name type="scientific">Colletotrichum navitas</name>
    <dbReference type="NCBI Taxonomy" id="681940"/>
    <lineage>
        <taxon>Eukaryota</taxon>
        <taxon>Fungi</taxon>
        <taxon>Dikarya</taxon>
        <taxon>Ascomycota</taxon>
        <taxon>Pezizomycotina</taxon>
        <taxon>Sordariomycetes</taxon>
        <taxon>Hypocreomycetidae</taxon>
        <taxon>Glomerellales</taxon>
        <taxon>Glomerellaceae</taxon>
        <taxon>Colletotrichum</taxon>
        <taxon>Colletotrichum graminicola species complex</taxon>
    </lineage>
</organism>
<feature type="domain" description="Aminotransferase class I/classII large" evidence="3">
    <location>
        <begin position="185"/>
        <end position="491"/>
    </location>
</feature>
<proteinExistence type="predicted"/>
<evidence type="ECO:0000313" key="4">
    <source>
        <dbReference type="EMBL" id="KAK1569573.1"/>
    </source>
</evidence>
<dbReference type="PANTHER" id="PTHR13693:SF3">
    <property type="entry name" value="LD36009P"/>
    <property type="match status" value="1"/>
</dbReference>
<keyword evidence="4" id="KW-0032">Aminotransferase</keyword>
<dbReference type="Proteomes" id="UP001230504">
    <property type="component" value="Unassembled WGS sequence"/>
</dbReference>
<dbReference type="GeneID" id="85446269"/>
<evidence type="ECO:0000313" key="5">
    <source>
        <dbReference type="Proteomes" id="UP001230504"/>
    </source>
</evidence>
<dbReference type="InterPro" id="IPR015422">
    <property type="entry name" value="PyrdxlP-dep_Trfase_small"/>
</dbReference>
<reference evidence="4" key="1">
    <citation type="submission" date="2021-06" db="EMBL/GenBank/DDBJ databases">
        <title>Comparative genomics, transcriptomics and evolutionary studies reveal genomic signatures of adaptation to plant cell wall in hemibiotrophic fungi.</title>
        <authorList>
            <consortium name="DOE Joint Genome Institute"/>
            <person name="Baroncelli R."/>
            <person name="Diaz J.F."/>
            <person name="Benocci T."/>
            <person name="Peng M."/>
            <person name="Battaglia E."/>
            <person name="Haridas S."/>
            <person name="Andreopoulos W."/>
            <person name="Labutti K."/>
            <person name="Pangilinan J."/>
            <person name="Floch G.L."/>
            <person name="Makela M.R."/>
            <person name="Henrissat B."/>
            <person name="Grigoriev I.V."/>
            <person name="Crouch J.A."/>
            <person name="De Vries R.P."/>
            <person name="Sukno S.A."/>
            <person name="Thon M.R."/>
        </authorList>
    </citation>
    <scope>NUCLEOTIDE SEQUENCE</scope>
    <source>
        <strain evidence="4">CBS 125086</strain>
    </source>
</reference>
<accession>A0AAD8PLW7</accession>
<evidence type="ECO:0000259" key="3">
    <source>
        <dbReference type="Pfam" id="PF00155"/>
    </source>
</evidence>
<dbReference type="Pfam" id="PF00155">
    <property type="entry name" value="Aminotran_1_2"/>
    <property type="match status" value="1"/>
</dbReference>
<protein>
    <submittedName>
        <fullName evidence="4">Aminotransferase class I and II</fullName>
    </submittedName>
</protein>
<dbReference type="AlphaFoldDB" id="A0AAD8PLW7"/>
<dbReference type="SUPFAM" id="SSF53383">
    <property type="entry name" value="PLP-dependent transferases"/>
    <property type="match status" value="2"/>
</dbReference>
<dbReference type="Gene3D" id="3.90.1150.10">
    <property type="entry name" value="Aspartate Aminotransferase, domain 1"/>
    <property type="match status" value="1"/>
</dbReference>
<name>A0AAD8PLW7_9PEZI</name>
<dbReference type="EMBL" id="JAHLJV010000129">
    <property type="protein sequence ID" value="KAK1569573.1"/>
    <property type="molecule type" value="Genomic_DNA"/>
</dbReference>
<dbReference type="InterPro" id="IPR050087">
    <property type="entry name" value="AON_synthase_class-II"/>
</dbReference>
<sequence>MGRIPPKSSFSVGSQCCRPSNRKAMEDTKSAAVSVPATAGISEQVTTPLPITPSNLTIIKSRRPPRITQAKKARELVRLAIIRLRVLITERNSTSKPISRTGLFAYNYVEPLFNWWGANSRVLITQCLGRVEAHDAFGSVSKLVNGASYNYAGFYQTTPEVEELQRMCLELLPVSDSTAVPLLRDETHRAIARFLGADFCFTTGTGYGSNYIALPALIDGPTVVIMDEDCHNSMLTGVFLGPSSSLKKFKHKNMEQLAILLSGCVDNTVSIIVAIEGLYSTHGDVPPLAEIYRLKKQYKFVLYCNEAHSFLSLGKTGRGCLEYWNDSHPEKPLPWDLIDIRTGSLSTAVGSIGGIIAGKKVFEKAVLKRISNLDDKNIVSLPSSTMAQTLWLLGQPNQIKRKLYRLTEITRFCRKELGRFGIFVYGDAGIHVLPVYTGRPTVAAKLSYALRRRGLLATPVCTPAVPFWESRVRINLSADFTDEEVNQLVHAVIQAAAHAGFCKTAGIARTSFKNDVHSFLTVEGFDEAPKVAKHIQHLIKRDATGSSASRKRQLFDKTCGPRIIQAGHTSRAQYGIGAGGTRLTCGTFPPHLSVESLIAQATGMEAGLTYPDASIGLASTIAAISRPLLGHGKNYMLFERGVSQFVCDGLTMAPKKDAPALLGYVDLFQLANQVRKLVRGIKKLCMTVYVRVGEDSPHDLLSATLAEVAALVGPESVMTILLHCTSQSLDPRELILLPSRKNVHILVCGSFDRIFGLPTGFVTGTESLIRELRYTSRGYTFTTSPPPFIMDMLRAALEQDLTINE</sequence>
<dbReference type="Gene3D" id="3.40.640.10">
    <property type="entry name" value="Type I PLP-dependent aspartate aminotransferase-like (Major domain)"/>
    <property type="match status" value="2"/>
</dbReference>
<evidence type="ECO:0000256" key="1">
    <source>
        <dbReference type="ARBA" id="ARBA00001933"/>
    </source>
</evidence>
<dbReference type="InterPro" id="IPR015424">
    <property type="entry name" value="PyrdxlP-dep_Trfase"/>
</dbReference>
<dbReference type="GO" id="GO:0008483">
    <property type="term" value="F:transaminase activity"/>
    <property type="evidence" value="ECO:0007669"/>
    <property type="project" value="UniProtKB-KW"/>
</dbReference>
<comment type="cofactor">
    <cofactor evidence="1">
        <name>pyridoxal 5'-phosphate</name>
        <dbReference type="ChEBI" id="CHEBI:597326"/>
    </cofactor>
</comment>
<comment type="caution">
    <text evidence="4">The sequence shown here is derived from an EMBL/GenBank/DDBJ whole genome shotgun (WGS) entry which is preliminary data.</text>
</comment>
<dbReference type="InterPro" id="IPR004839">
    <property type="entry name" value="Aminotransferase_I/II_large"/>
</dbReference>
<gene>
    <name evidence="4" type="ORF">LY79DRAFT_618802</name>
</gene>
<dbReference type="GO" id="GO:0030170">
    <property type="term" value="F:pyridoxal phosphate binding"/>
    <property type="evidence" value="ECO:0007669"/>
    <property type="project" value="InterPro"/>
</dbReference>